<comment type="caution">
    <text evidence="1">The sequence shown here is derived from an EMBL/GenBank/DDBJ whole genome shotgun (WGS) entry which is preliminary data.</text>
</comment>
<evidence type="ECO:0000313" key="1">
    <source>
        <dbReference type="EMBL" id="OEK03963.1"/>
    </source>
</evidence>
<dbReference type="PROSITE" id="PS51257">
    <property type="entry name" value="PROKAR_LIPOPROTEIN"/>
    <property type="match status" value="1"/>
</dbReference>
<evidence type="ECO:0000313" key="2">
    <source>
        <dbReference type="Proteomes" id="UP000095552"/>
    </source>
</evidence>
<dbReference type="InterPro" id="IPR025366">
    <property type="entry name" value="DUF4270"/>
</dbReference>
<protein>
    <recommendedName>
        <fullName evidence="3">DUF4270 domain-containing protein</fullName>
    </recommendedName>
</protein>
<organism evidence="1 2">
    <name type="scientific">Roseivirga misakiensis</name>
    <dbReference type="NCBI Taxonomy" id="1563681"/>
    <lineage>
        <taxon>Bacteria</taxon>
        <taxon>Pseudomonadati</taxon>
        <taxon>Bacteroidota</taxon>
        <taxon>Cytophagia</taxon>
        <taxon>Cytophagales</taxon>
        <taxon>Roseivirgaceae</taxon>
        <taxon>Roseivirga</taxon>
    </lineage>
</organism>
<accession>A0A1E5SXV7</accession>
<reference evidence="1 2" key="1">
    <citation type="submission" date="2016-08" db="EMBL/GenBank/DDBJ databases">
        <title>Draft genome of Fabibacter sp. strain SK-8.</title>
        <authorList>
            <person name="Wong S.-K."/>
            <person name="Hamasaki K."/>
            <person name="Yoshizawa S."/>
        </authorList>
    </citation>
    <scope>NUCLEOTIDE SEQUENCE [LARGE SCALE GENOMIC DNA]</scope>
    <source>
        <strain evidence="1 2">SK-8</strain>
    </source>
</reference>
<dbReference type="STRING" id="1563681.BFP71_10705"/>
<evidence type="ECO:0008006" key="3">
    <source>
        <dbReference type="Google" id="ProtNLM"/>
    </source>
</evidence>
<gene>
    <name evidence="1" type="ORF">BFP71_10705</name>
</gene>
<dbReference type="Proteomes" id="UP000095552">
    <property type="component" value="Unassembled WGS sequence"/>
</dbReference>
<sequence>MDKKTTQLLALISIIFMLSCEEKGEISITDESSFDFFFIDTLSLDMSTIHIDSIVTGDANSLLLGRYENPVLGTINANPFFQLSLGLTPTFDADDTFDSLGIILYPYRNTYGTGETQEVSVFRINESFEPPEDFFYQFDALSLDSQPIAQFVLDKNEDETDSIFIKLPNSLGEEIFQKVIDGDEELQSDDDFREFLGGFAFQVNDNSDFVSTIPFDSANLKMALYYRRPAEDDVQELTYTFPANESAERFNQISGTDPDDLLQEIIDLNEISTSKTADMGFIQGVSSLATKISVPHIAQIEEAFDVFAINNAVLEVTIFDKTANDDTPFPAQLSLHYLSKFENIDQAISSPIEGRTITASLISDDELEQVAKYEFAVGAYVENLINTQGLDEESFYLTIPSTEINTNIRTVAIDATQLETKLKIYISKYND</sequence>
<dbReference type="Pfam" id="PF14092">
    <property type="entry name" value="DUF4270"/>
    <property type="match status" value="1"/>
</dbReference>
<dbReference type="EMBL" id="MDGQ01000005">
    <property type="protein sequence ID" value="OEK03963.1"/>
    <property type="molecule type" value="Genomic_DNA"/>
</dbReference>
<dbReference type="AlphaFoldDB" id="A0A1E5SXV7"/>
<proteinExistence type="predicted"/>
<dbReference type="RefSeq" id="WP_069835468.1">
    <property type="nucleotide sequence ID" value="NZ_MDGQ01000005.1"/>
</dbReference>
<name>A0A1E5SXV7_9BACT</name>
<keyword evidence="2" id="KW-1185">Reference proteome</keyword>
<dbReference type="OrthoDB" id="1092930at2"/>